<gene>
    <name evidence="4" type="ORF">H0G86_008824</name>
</gene>
<dbReference type="PANTHER" id="PTHR43374">
    <property type="entry name" value="FLAVIN PRENYLTRANSFERASE"/>
    <property type="match status" value="1"/>
</dbReference>
<dbReference type="InterPro" id="IPR004507">
    <property type="entry name" value="UbiX-like"/>
</dbReference>
<dbReference type="EMBL" id="CP075868">
    <property type="protein sequence ID" value="QYT01807.1"/>
    <property type="molecule type" value="Genomic_DNA"/>
</dbReference>
<sequence length="507" mass="57217">MLGLQNTYRDYPFMKVKSSQGRWASLLEILPQKEEVLKYFHLYRAFVFPFNPILADVNDFELELRLYLKSLDTGELSDPLKESHRWTDDKYLGQIGLILATMASGVQFSDLSHVSRAHISRDLIRRAFQSLRLANYLCRPTVQAIQALLVIGNVLQNNGQSDASSALLGCTIRLGQALRLDTDDSSLSSSTSSSDSNTVRTTNRKIWLSIVWQDSLLSLCHGRLPAALSRSGYSFKSLLLPKSLSFTESMHHICQLAMAILERHETGRSQIALSMQWLTIVDRIRDSAQLHLRNQDQCENLQECLHFLAFRLNTSFLETVICRPALGKACRDTNTSEYERARMRAKESFANALQAFLEFHTLSIVPLRTWSTIHTTLSSILLTSIWEETKNDSMILDLQKRTIHVFESVGSSPGAADNTTVDDSQWLSEPHIQLLKTVKNVVRQNAARNLASGDDQNETVNPPTGSEDESGILPTTEIVDDWNAYFSELLNDLDIFPISNLVMDMNT</sequence>
<reference evidence="4 5" key="1">
    <citation type="journal article" date="2021" name="BMC Genomics">
        <title>Telomere-to-telomere genome assembly of asparaginase-producing Trichoderma simmonsii.</title>
        <authorList>
            <person name="Chung D."/>
            <person name="Kwon Y.M."/>
            <person name="Yang Y."/>
        </authorList>
    </citation>
    <scope>NUCLEOTIDE SEQUENCE [LARGE SCALE GENOMIC DNA]</scope>
    <source>
        <strain evidence="4 5">GH-Sj1</strain>
    </source>
</reference>
<accession>A0A8G0PHQ9</accession>
<evidence type="ECO:0000313" key="5">
    <source>
        <dbReference type="Proteomes" id="UP000826661"/>
    </source>
</evidence>
<evidence type="ECO:0000256" key="2">
    <source>
        <dbReference type="SAM" id="MobiDB-lite"/>
    </source>
</evidence>
<evidence type="ECO:0000313" key="4">
    <source>
        <dbReference type="EMBL" id="QYT01807.1"/>
    </source>
</evidence>
<dbReference type="GO" id="GO:0008270">
    <property type="term" value="F:zinc ion binding"/>
    <property type="evidence" value="ECO:0007669"/>
    <property type="project" value="InterPro"/>
</dbReference>
<dbReference type="GO" id="GO:0006351">
    <property type="term" value="P:DNA-templated transcription"/>
    <property type="evidence" value="ECO:0007669"/>
    <property type="project" value="InterPro"/>
</dbReference>
<keyword evidence="5" id="KW-1185">Reference proteome</keyword>
<keyword evidence="1" id="KW-0539">Nucleus</keyword>
<protein>
    <submittedName>
        <fullName evidence="4">Short aerial hyphae-3</fullName>
    </submittedName>
</protein>
<proteinExistence type="predicted"/>
<dbReference type="AlphaFoldDB" id="A0A8G0PHQ9"/>
<dbReference type="InterPro" id="IPR007219">
    <property type="entry name" value="XnlR_reg_dom"/>
</dbReference>
<dbReference type="CDD" id="cd12148">
    <property type="entry name" value="fungal_TF_MHR"/>
    <property type="match status" value="1"/>
</dbReference>
<dbReference type="Proteomes" id="UP000826661">
    <property type="component" value="Chromosome V"/>
</dbReference>
<dbReference type="Pfam" id="PF04082">
    <property type="entry name" value="Fungal_trans"/>
    <property type="match status" value="1"/>
</dbReference>
<dbReference type="GO" id="GO:0016831">
    <property type="term" value="F:carboxy-lyase activity"/>
    <property type="evidence" value="ECO:0007669"/>
    <property type="project" value="TreeGrafter"/>
</dbReference>
<organism evidence="4 5">
    <name type="scientific">Trichoderma simmonsii</name>
    <dbReference type="NCBI Taxonomy" id="1491479"/>
    <lineage>
        <taxon>Eukaryota</taxon>
        <taxon>Fungi</taxon>
        <taxon>Dikarya</taxon>
        <taxon>Ascomycota</taxon>
        <taxon>Pezizomycotina</taxon>
        <taxon>Sordariomycetes</taxon>
        <taxon>Hypocreomycetidae</taxon>
        <taxon>Hypocreales</taxon>
        <taxon>Hypocreaceae</taxon>
        <taxon>Trichoderma</taxon>
    </lineage>
</organism>
<feature type="region of interest" description="Disordered" evidence="2">
    <location>
        <begin position="448"/>
        <end position="473"/>
    </location>
</feature>
<name>A0A8G0PHQ9_9HYPO</name>
<evidence type="ECO:0000256" key="1">
    <source>
        <dbReference type="ARBA" id="ARBA00023242"/>
    </source>
</evidence>
<dbReference type="PANTHER" id="PTHR43374:SF1">
    <property type="entry name" value="FLAVIN PRENYLTRANSFERASE PAD1, MITOCHONDRIAL"/>
    <property type="match status" value="1"/>
</dbReference>
<dbReference type="GO" id="GO:0003677">
    <property type="term" value="F:DNA binding"/>
    <property type="evidence" value="ECO:0007669"/>
    <property type="project" value="InterPro"/>
</dbReference>
<evidence type="ECO:0000259" key="3">
    <source>
        <dbReference type="Pfam" id="PF04082"/>
    </source>
</evidence>
<feature type="domain" description="Xylanolytic transcriptional activator regulatory" evidence="3">
    <location>
        <begin position="94"/>
        <end position="251"/>
    </location>
</feature>